<keyword evidence="4" id="KW-1185">Reference proteome</keyword>
<dbReference type="EMBL" id="MU004193">
    <property type="protein sequence ID" value="KAF2492977.1"/>
    <property type="molecule type" value="Genomic_DNA"/>
</dbReference>
<gene>
    <name evidence="3" type="ORF">BU16DRAFT_529227</name>
</gene>
<feature type="transmembrane region" description="Helical" evidence="1">
    <location>
        <begin position="14"/>
        <end position="35"/>
    </location>
</feature>
<protein>
    <recommendedName>
        <fullName evidence="2">Glycosyl transferase CAP10 domain-containing protein</fullName>
    </recommendedName>
</protein>
<dbReference type="InterPro" id="IPR006598">
    <property type="entry name" value="CAP10"/>
</dbReference>
<accession>A0A6A6QQ54</accession>
<evidence type="ECO:0000313" key="4">
    <source>
        <dbReference type="Proteomes" id="UP000799750"/>
    </source>
</evidence>
<dbReference type="Pfam" id="PF05686">
    <property type="entry name" value="Glyco_transf_90"/>
    <property type="match status" value="1"/>
</dbReference>
<dbReference type="OrthoDB" id="541052at2759"/>
<dbReference type="AlphaFoldDB" id="A0A6A6QQ54"/>
<evidence type="ECO:0000259" key="2">
    <source>
        <dbReference type="SMART" id="SM00672"/>
    </source>
</evidence>
<proteinExistence type="predicted"/>
<dbReference type="PANTHER" id="PTHR12203:SF22">
    <property type="entry name" value="CAPSULE ASSOCIATED PROTEIN"/>
    <property type="match status" value="1"/>
</dbReference>
<evidence type="ECO:0000256" key="1">
    <source>
        <dbReference type="SAM" id="Phobius"/>
    </source>
</evidence>
<dbReference type="Proteomes" id="UP000799750">
    <property type="component" value="Unassembled WGS sequence"/>
</dbReference>
<keyword evidence="1" id="KW-1133">Transmembrane helix</keyword>
<dbReference type="PANTHER" id="PTHR12203">
    <property type="entry name" value="KDEL LYS-ASP-GLU-LEU CONTAINING - RELATED"/>
    <property type="match status" value="1"/>
</dbReference>
<keyword evidence="1" id="KW-0472">Membrane</keyword>
<name>A0A6A6QQ54_9PEZI</name>
<sequence length="624" mass="71246">MALSMTARMFSGRALLRLLVFLAIAFIFSCTLFIWSHPMIINSGGASVISHHNAGGGKKPATHPIDTLIKKAGREYHRLMAKETTDLESAAKAYRYRRGRHPPPWFDKWFKFAQDHDAVIVEDFFDQIYHDLGPFWGVEAAKIRTQAKNFEQVVSVRNGTASQKTDKPRDWMNIWTDLTSTIAEWLPDIDVPINVMDESRLLVPWDDIDQYMKAERASRKIVPKPEVITEYAGLQKLDENPGEPFDLEWHGGNYWENARVGCAPGSPSRNVEAATNFSGPPPMPQGFPERSYEGYVMNWTSARDPCLQPDIRESHGTFVEPISQSTSKFLFPIFGGSKLPMNNEILLPPAMYWSDDPFYSGGEESHGGPWEEKDPGVMWRGAASGGRNKEDTWTRFQRHRFLRMINGTAVQMAEKHSNGVSQNFVLSSYSTYHLTATSRMDLGTWLNSIVDAAFVSLLCFPNPGNEHCWYTDPFFQTKPGKKMQEQYAYKYLPDIDGNSFSGRYRGFLRSTSLPIKATIYSEWHDSRLVPWVHFVPMDNSFVDIYGILDYFIGTGVEEKDKKGNVFVEGAHDEQAKEIALKGQEWAERVLRKEDMQVYVMRLYMEYARICDDNRDRLGFIGDMG</sequence>
<feature type="domain" description="Glycosyl transferase CAP10" evidence="2">
    <location>
        <begin position="309"/>
        <end position="613"/>
    </location>
</feature>
<dbReference type="SMART" id="SM00672">
    <property type="entry name" value="CAP10"/>
    <property type="match status" value="1"/>
</dbReference>
<dbReference type="InterPro" id="IPR051091">
    <property type="entry name" value="O-Glucosyltr/Glycosyltrsf_90"/>
</dbReference>
<reference evidence="3" key="1">
    <citation type="journal article" date="2020" name="Stud. Mycol.">
        <title>101 Dothideomycetes genomes: a test case for predicting lifestyles and emergence of pathogens.</title>
        <authorList>
            <person name="Haridas S."/>
            <person name="Albert R."/>
            <person name="Binder M."/>
            <person name="Bloem J."/>
            <person name="Labutti K."/>
            <person name="Salamov A."/>
            <person name="Andreopoulos B."/>
            <person name="Baker S."/>
            <person name="Barry K."/>
            <person name="Bills G."/>
            <person name="Bluhm B."/>
            <person name="Cannon C."/>
            <person name="Castanera R."/>
            <person name="Culley D."/>
            <person name="Daum C."/>
            <person name="Ezra D."/>
            <person name="Gonzalez J."/>
            <person name="Henrissat B."/>
            <person name="Kuo A."/>
            <person name="Liang C."/>
            <person name="Lipzen A."/>
            <person name="Lutzoni F."/>
            <person name="Magnuson J."/>
            <person name="Mondo S."/>
            <person name="Nolan M."/>
            <person name="Ohm R."/>
            <person name="Pangilinan J."/>
            <person name="Park H.-J."/>
            <person name="Ramirez L."/>
            <person name="Alfaro M."/>
            <person name="Sun H."/>
            <person name="Tritt A."/>
            <person name="Yoshinaga Y."/>
            <person name="Zwiers L.-H."/>
            <person name="Turgeon B."/>
            <person name="Goodwin S."/>
            <person name="Spatafora J."/>
            <person name="Crous P."/>
            <person name="Grigoriev I."/>
        </authorList>
    </citation>
    <scope>NUCLEOTIDE SEQUENCE</scope>
    <source>
        <strain evidence="3">CBS 269.34</strain>
    </source>
</reference>
<keyword evidence="1" id="KW-0812">Transmembrane</keyword>
<organism evidence="3 4">
    <name type="scientific">Lophium mytilinum</name>
    <dbReference type="NCBI Taxonomy" id="390894"/>
    <lineage>
        <taxon>Eukaryota</taxon>
        <taxon>Fungi</taxon>
        <taxon>Dikarya</taxon>
        <taxon>Ascomycota</taxon>
        <taxon>Pezizomycotina</taxon>
        <taxon>Dothideomycetes</taxon>
        <taxon>Pleosporomycetidae</taxon>
        <taxon>Mytilinidiales</taxon>
        <taxon>Mytilinidiaceae</taxon>
        <taxon>Lophium</taxon>
    </lineage>
</organism>
<evidence type="ECO:0000313" key="3">
    <source>
        <dbReference type="EMBL" id="KAF2492977.1"/>
    </source>
</evidence>